<comment type="caution">
    <text evidence="1">The sequence shown here is derived from an EMBL/GenBank/DDBJ whole genome shotgun (WGS) entry which is preliminary data.</text>
</comment>
<dbReference type="RefSeq" id="WP_387344137.1">
    <property type="nucleotide sequence ID" value="NZ_JBIAXI010000014.1"/>
</dbReference>
<name>A0ABW6V9S3_MICFU</name>
<proteinExistence type="predicted"/>
<sequence length="153" mass="16662">MLRGSGIRRALLVLALIPVLAGCWCGQVVRREVPIPPASASPEEVVRAYIDALLGKDAETIRAVMVPETDFDNEFNNPISAFRNWISASDITIGDSYTSNLCPGPAGEKCRRMNVTMELCEVDSGSYPDGDFAQSFGVRYVKDRWLVTGFGSG</sequence>
<dbReference type="Proteomes" id="UP001602119">
    <property type="component" value="Unassembled WGS sequence"/>
</dbReference>
<reference evidence="1 2" key="1">
    <citation type="submission" date="2024-10" db="EMBL/GenBank/DDBJ databases">
        <title>The Natural Products Discovery Center: Release of the First 8490 Sequenced Strains for Exploring Actinobacteria Biosynthetic Diversity.</title>
        <authorList>
            <person name="Kalkreuter E."/>
            <person name="Kautsar S.A."/>
            <person name="Yang D."/>
            <person name="Bader C.D."/>
            <person name="Teijaro C.N."/>
            <person name="Fluegel L."/>
            <person name="Davis C.M."/>
            <person name="Simpson J.R."/>
            <person name="Lauterbach L."/>
            <person name="Steele A.D."/>
            <person name="Gui C."/>
            <person name="Meng S."/>
            <person name="Li G."/>
            <person name="Viehrig K."/>
            <person name="Ye F."/>
            <person name="Su P."/>
            <person name="Kiefer A.F."/>
            <person name="Nichols A."/>
            <person name="Cepeda A.J."/>
            <person name="Yan W."/>
            <person name="Fan B."/>
            <person name="Jiang Y."/>
            <person name="Adhikari A."/>
            <person name="Zheng C.-J."/>
            <person name="Schuster L."/>
            <person name="Cowan T.M."/>
            <person name="Smanski M.J."/>
            <person name="Chevrette M.G."/>
            <person name="De Carvalho L.P.S."/>
            <person name="Shen B."/>
        </authorList>
    </citation>
    <scope>NUCLEOTIDE SEQUENCE [LARGE SCALE GENOMIC DNA]</scope>
    <source>
        <strain evidence="1 2">NPDC001281</strain>
    </source>
</reference>
<gene>
    <name evidence="1" type="ORF">ACFY05_23845</name>
</gene>
<protein>
    <recommendedName>
        <fullName evidence="3">Nuclear transport factor 2 family protein</fullName>
    </recommendedName>
</protein>
<evidence type="ECO:0000313" key="1">
    <source>
        <dbReference type="EMBL" id="MFF4775890.1"/>
    </source>
</evidence>
<accession>A0ABW6V9S3</accession>
<dbReference type="InterPro" id="IPR032710">
    <property type="entry name" value="NTF2-like_dom_sf"/>
</dbReference>
<evidence type="ECO:0000313" key="2">
    <source>
        <dbReference type="Proteomes" id="UP001602119"/>
    </source>
</evidence>
<dbReference type="PROSITE" id="PS51257">
    <property type="entry name" value="PROKAR_LIPOPROTEIN"/>
    <property type="match status" value="1"/>
</dbReference>
<dbReference type="SUPFAM" id="SSF54427">
    <property type="entry name" value="NTF2-like"/>
    <property type="match status" value="1"/>
</dbReference>
<keyword evidence="2" id="KW-1185">Reference proteome</keyword>
<organism evidence="1 2">
    <name type="scientific">Microtetraspora fusca</name>
    <dbReference type="NCBI Taxonomy" id="1997"/>
    <lineage>
        <taxon>Bacteria</taxon>
        <taxon>Bacillati</taxon>
        <taxon>Actinomycetota</taxon>
        <taxon>Actinomycetes</taxon>
        <taxon>Streptosporangiales</taxon>
        <taxon>Streptosporangiaceae</taxon>
        <taxon>Microtetraspora</taxon>
    </lineage>
</organism>
<dbReference type="EMBL" id="JBIAXI010000014">
    <property type="protein sequence ID" value="MFF4775890.1"/>
    <property type="molecule type" value="Genomic_DNA"/>
</dbReference>
<evidence type="ECO:0008006" key="3">
    <source>
        <dbReference type="Google" id="ProtNLM"/>
    </source>
</evidence>